<proteinExistence type="predicted"/>
<dbReference type="InterPro" id="IPR001841">
    <property type="entry name" value="Znf_RING"/>
</dbReference>
<feature type="domain" description="PHD-type" evidence="9">
    <location>
        <begin position="1021"/>
        <end position="1070"/>
    </location>
</feature>
<dbReference type="InterPro" id="IPR000315">
    <property type="entry name" value="Znf_B-box"/>
</dbReference>
<dbReference type="Gene3D" id="3.30.40.10">
    <property type="entry name" value="Zinc/RING finger domain, C3HC4 (zinc finger)"/>
    <property type="match status" value="2"/>
</dbReference>
<keyword evidence="12" id="KW-1185">Reference proteome</keyword>
<feature type="region of interest" description="Disordered" evidence="7">
    <location>
        <begin position="788"/>
        <end position="809"/>
    </location>
</feature>
<evidence type="ECO:0000259" key="9">
    <source>
        <dbReference type="PROSITE" id="PS50016"/>
    </source>
</evidence>
<dbReference type="Pfam" id="PF00628">
    <property type="entry name" value="PHD"/>
    <property type="match status" value="1"/>
</dbReference>
<feature type="compositionally biased region" description="Low complexity" evidence="7">
    <location>
        <begin position="1235"/>
        <end position="1249"/>
    </location>
</feature>
<feature type="domain" description="B box-type" evidence="11">
    <location>
        <begin position="363"/>
        <end position="410"/>
    </location>
</feature>
<accession>A0ABM4GIF7</accession>
<sequence>MPQARRSNLSRLSRNARRVRNNANKTTEEEQVIAREKQRVTMARFRASQTQQQREAAREAARLAARKRRANLKQRAKRDISSTKTTCSNQATFENDCSTDYDVNSSDGPIDMLCEYCGALKFSGVTSGGCCPVERANLPLLTLPPEPLHLLLCGNTPVSRITQKFNGTEMIKEEGFIKTFKTEIIEDQGFTPTVKSESNSSASAKFALFKCVYCAQLLGSNDRPKLLECLHVACAQCVSTKFSELDRSLPPLIHCPVCDNASQNEFIVDNQFLIEQCAAGESGDGAGGLGLTGEGQKSSASTSIQCSSCSDGAVATSWCVDCSEYICDSCVQAHQRLKITKDHTIKPKDEANNEQLAGAAGVDKLHMCQLHPQEKLSLFCETCDKLTCRDCQLSDHRDHKYKFAHEIATESRQALSTLVSEINYKRFLLSSATKVIDDRQQLIHDKKKDLIKEITAMAVKITNTVNTRGKQLIMRLNEVCDSKLKVLVEKKETLQLLSDNTDHCIDFMQNALEKGSDFAILSSKKSLVRHLQKLKCQRADIPNPEIPVRIQVQLNQVSDLQKVISQLGIIIVDGKPYPPTQSPNGTPQPPPRQPPSPNMAPPLRPGLPPGMPAGLSPNGPPVNFGPQNGPPLYSNAAQQQFNNLSMSRSFPGDGSGKVRFGGMPPVGMQRHGQPHVSSSTHPQNMDISLRGLLNNQAAQSPNAHMAFNGPPSYPGGPQGAPAPAHQQMGPQMRPHFMPGQQGFAQGGGPGGGPRDANFMSSNARFQSQYQRMASHAQQAAAAAAMAGAAGGGGGQIPSPGALQRPQMMPNPMQNSLGFHGSQAGFNTGPPQTSPQLGGGGGMHSLAKWHIPQSAQQSNMCSQQGPLLPFANGRQTSENFKISLKSPNTLKNSTPPSLGGGGAGHHQGLGNGSSSSSAQLNAAALGLGPAVSILSNVTSTNPKTPSPSTHENNKDFTEPIDKVRDDSINDLIATIAKLDSNGVQVLPEGRTKTTSPQVHSSTDLSNTQEVNNKNEQKDDPNEDWCAVCLDGGELMCCDKCPKVFHQNCHIPAISSLPDESESWQCLLCVNLKELTKTEGEKASPGELSALELRILQRICLELYCQYEQSLNFREPESPANTSYYEIVSNPMSLDVIRTRLDPSSPNHYKDIAGFVSDVRLIFSNTYLFYQEDTKTYSNAKYLENFFEEQLAKWLPHFEGNKLGGKQGGNSSSNSPALVAHANAAGSPSPIENGRKSCGSASLGGDSDGACLPAKRPRRTLE</sequence>
<dbReference type="SUPFAM" id="SSF57903">
    <property type="entry name" value="FYVE/PHD zinc finger"/>
    <property type="match status" value="1"/>
</dbReference>
<dbReference type="PROSITE" id="PS50089">
    <property type="entry name" value="ZF_RING_2"/>
    <property type="match status" value="1"/>
</dbReference>
<dbReference type="Proteomes" id="UP001652661">
    <property type="component" value="Chromosome 3R"/>
</dbReference>
<feature type="region of interest" description="Disordered" evidence="7">
    <location>
        <begin position="985"/>
        <end position="1018"/>
    </location>
</feature>
<dbReference type="PRINTS" id="PR00503">
    <property type="entry name" value="BROMODOMAIN"/>
</dbReference>
<feature type="compositionally biased region" description="Low complexity" evidence="7">
    <location>
        <begin position="935"/>
        <end position="948"/>
    </location>
</feature>
<evidence type="ECO:0000313" key="13">
    <source>
        <dbReference type="RefSeq" id="XP_070142504.1"/>
    </source>
</evidence>
<feature type="domain" description="RING-type" evidence="10">
    <location>
        <begin position="211"/>
        <end position="259"/>
    </location>
</feature>
<dbReference type="SMART" id="SM00249">
    <property type="entry name" value="PHD"/>
    <property type="match status" value="1"/>
</dbReference>
<dbReference type="PROSITE" id="PS50014">
    <property type="entry name" value="BROMODOMAIN_2"/>
    <property type="match status" value="1"/>
</dbReference>
<dbReference type="InterPro" id="IPR001487">
    <property type="entry name" value="Bromodomain"/>
</dbReference>
<feature type="compositionally biased region" description="Gly residues" evidence="7">
    <location>
        <begin position="897"/>
        <end position="910"/>
    </location>
</feature>
<dbReference type="SMART" id="SM00336">
    <property type="entry name" value="BBOX"/>
    <property type="match status" value="2"/>
</dbReference>
<dbReference type="Gene3D" id="1.20.920.10">
    <property type="entry name" value="Bromodomain-like"/>
    <property type="match status" value="1"/>
</dbReference>
<evidence type="ECO:0000256" key="1">
    <source>
        <dbReference type="ARBA" id="ARBA00022723"/>
    </source>
</evidence>
<feature type="compositionally biased region" description="Polar residues" evidence="7">
    <location>
        <begin position="991"/>
        <end position="1010"/>
    </location>
</feature>
<evidence type="ECO:0000256" key="5">
    <source>
        <dbReference type="PROSITE-ProRule" id="PRU00024"/>
    </source>
</evidence>
<feature type="domain" description="Bromo" evidence="8">
    <location>
        <begin position="1122"/>
        <end position="1175"/>
    </location>
</feature>
<dbReference type="SMART" id="SM00184">
    <property type="entry name" value="RING"/>
    <property type="match status" value="2"/>
</dbReference>
<feature type="domain" description="B box-type" evidence="11">
    <location>
        <begin position="301"/>
        <end position="348"/>
    </location>
</feature>
<dbReference type="SUPFAM" id="SSF57850">
    <property type="entry name" value="RING/U-box"/>
    <property type="match status" value="1"/>
</dbReference>
<feature type="compositionally biased region" description="Pro residues" evidence="7">
    <location>
        <begin position="576"/>
        <end position="611"/>
    </location>
</feature>
<evidence type="ECO:0000259" key="11">
    <source>
        <dbReference type="PROSITE" id="PS50119"/>
    </source>
</evidence>
<feature type="region of interest" description="Disordered" evidence="7">
    <location>
        <begin position="935"/>
        <end position="961"/>
    </location>
</feature>
<dbReference type="InterPro" id="IPR001965">
    <property type="entry name" value="Znf_PHD"/>
</dbReference>
<dbReference type="Pfam" id="PF00439">
    <property type="entry name" value="Bromodomain"/>
    <property type="match status" value="1"/>
</dbReference>
<dbReference type="CDD" id="cd05502">
    <property type="entry name" value="Bromo_tif1_like"/>
    <property type="match status" value="1"/>
</dbReference>
<dbReference type="CDD" id="cd15541">
    <property type="entry name" value="PHD_TIF1_like"/>
    <property type="match status" value="1"/>
</dbReference>
<evidence type="ECO:0000256" key="3">
    <source>
        <dbReference type="ARBA" id="ARBA00022833"/>
    </source>
</evidence>
<dbReference type="CDD" id="cd19775">
    <property type="entry name" value="Bbox2_TIF1_C-VI"/>
    <property type="match status" value="1"/>
</dbReference>
<dbReference type="InterPro" id="IPR019787">
    <property type="entry name" value="Znf_PHD-finger"/>
</dbReference>
<feature type="region of interest" description="Disordered" evidence="7">
    <location>
        <begin position="881"/>
        <end position="916"/>
    </location>
</feature>
<feature type="compositionally biased region" description="Basic and acidic residues" evidence="7">
    <location>
        <begin position="950"/>
        <end position="961"/>
    </location>
</feature>
<dbReference type="SUPFAM" id="SSF57845">
    <property type="entry name" value="B-box zinc-binding domain"/>
    <property type="match status" value="1"/>
</dbReference>
<keyword evidence="1" id="KW-0479">Metal-binding</keyword>
<feature type="compositionally biased region" description="Low complexity" evidence="7">
    <location>
        <begin position="719"/>
        <end position="731"/>
    </location>
</feature>
<dbReference type="SMART" id="SM00297">
    <property type="entry name" value="BROMO"/>
    <property type="match status" value="1"/>
</dbReference>
<evidence type="ECO:0000256" key="4">
    <source>
        <dbReference type="ARBA" id="ARBA00023117"/>
    </source>
</evidence>
<dbReference type="Pfam" id="PF00643">
    <property type="entry name" value="zf-B_box"/>
    <property type="match status" value="2"/>
</dbReference>
<dbReference type="SMART" id="SM00502">
    <property type="entry name" value="BBC"/>
    <property type="match status" value="1"/>
</dbReference>
<evidence type="ECO:0000259" key="8">
    <source>
        <dbReference type="PROSITE" id="PS50014"/>
    </source>
</evidence>
<dbReference type="GeneID" id="108084197"/>
<gene>
    <name evidence="13" type="primary">bon</name>
</gene>
<evidence type="ECO:0000256" key="7">
    <source>
        <dbReference type="SAM" id="MobiDB-lite"/>
    </source>
</evidence>
<evidence type="ECO:0000256" key="2">
    <source>
        <dbReference type="ARBA" id="ARBA00022771"/>
    </source>
</evidence>
<name>A0ABM4GIF7_DROKI</name>
<dbReference type="InterPro" id="IPR036427">
    <property type="entry name" value="Bromodomain-like_sf"/>
</dbReference>
<dbReference type="InterPro" id="IPR013083">
    <property type="entry name" value="Znf_RING/FYVE/PHD"/>
</dbReference>
<protein>
    <submittedName>
        <fullName evidence="13">Transcription intermediary factor 1-alpha isoform X1</fullName>
    </submittedName>
</protein>
<feature type="compositionally biased region" description="Polar residues" evidence="7">
    <location>
        <begin position="881"/>
        <end position="895"/>
    </location>
</feature>
<dbReference type="PANTHER" id="PTHR25462">
    <property type="entry name" value="BONUS, ISOFORM C-RELATED"/>
    <property type="match status" value="1"/>
</dbReference>
<dbReference type="InterPro" id="IPR003649">
    <property type="entry name" value="Bbox_C"/>
</dbReference>
<keyword evidence="2 5" id="KW-0863">Zinc-finger</keyword>
<dbReference type="InterPro" id="IPR011011">
    <property type="entry name" value="Znf_FYVE_PHD"/>
</dbReference>
<dbReference type="SUPFAM" id="SSF47370">
    <property type="entry name" value="Bromodomain"/>
    <property type="match status" value="1"/>
</dbReference>
<feature type="compositionally biased region" description="Gly residues" evidence="7">
    <location>
        <begin position="744"/>
        <end position="753"/>
    </location>
</feature>
<dbReference type="InterPro" id="IPR019786">
    <property type="entry name" value="Zinc_finger_PHD-type_CS"/>
</dbReference>
<feature type="region of interest" description="Disordered" evidence="7">
    <location>
        <begin position="574"/>
        <end position="635"/>
    </location>
</feature>
<dbReference type="RefSeq" id="XP_070142504.1">
    <property type="nucleotide sequence ID" value="XM_070286403.1"/>
</dbReference>
<organism evidence="12 13">
    <name type="scientific">Drosophila kikkawai</name>
    <name type="common">Fruit fly</name>
    <dbReference type="NCBI Taxonomy" id="30033"/>
    <lineage>
        <taxon>Eukaryota</taxon>
        <taxon>Metazoa</taxon>
        <taxon>Ecdysozoa</taxon>
        <taxon>Arthropoda</taxon>
        <taxon>Hexapoda</taxon>
        <taxon>Insecta</taxon>
        <taxon>Pterygota</taxon>
        <taxon>Neoptera</taxon>
        <taxon>Endopterygota</taxon>
        <taxon>Diptera</taxon>
        <taxon>Brachycera</taxon>
        <taxon>Muscomorpha</taxon>
        <taxon>Ephydroidea</taxon>
        <taxon>Drosophilidae</taxon>
        <taxon>Drosophila</taxon>
        <taxon>Sophophora</taxon>
    </lineage>
</organism>
<reference evidence="13" key="1">
    <citation type="submission" date="2025-08" db="UniProtKB">
        <authorList>
            <consortium name="RefSeq"/>
        </authorList>
    </citation>
    <scope>IDENTIFICATION</scope>
    <source>
        <strain evidence="13">14028-0561.14</strain>
        <tissue evidence="13">Whole fly</tissue>
    </source>
</reference>
<keyword evidence="3" id="KW-0862">Zinc</keyword>
<dbReference type="PROSITE" id="PS01359">
    <property type="entry name" value="ZF_PHD_1"/>
    <property type="match status" value="1"/>
</dbReference>
<dbReference type="InterPro" id="IPR047153">
    <property type="entry name" value="TRIM45/56/19-like"/>
</dbReference>
<dbReference type="PROSITE" id="PS50119">
    <property type="entry name" value="ZF_BBOX"/>
    <property type="match status" value="2"/>
</dbReference>
<dbReference type="PANTHER" id="PTHR25462:SF304">
    <property type="entry name" value="BONUS, ISOFORM C"/>
    <property type="match status" value="1"/>
</dbReference>
<dbReference type="CDD" id="cd19805">
    <property type="entry name" value="Bbox1_TIF1"/>
    <property type="match status" value="1"/>
</dbReference>
<keyword evidence="4 6" id="KW-0103">Bromodomain</keyword>
<evidence type="ECO:0000256" key="6">
    <source>
        <dbReference type="PROSITE-ProRule" id="PRU00035"/>
    </source>
</evidence>
<dbReference type="PROSITE" id="PS50016">
    <property type="entry name" value="ZF_PHD_2"/>
    <property type="match status" value="1"/>
</dbReference>
<dbReference type="Gene3D" id="4.10.830.40">
    <property type="match status" value="1"/>
</dbReference>
<feature type="region of interest" description="Disordered" evidence="7">
    <location>
        <begin position="701"/>
        <end position="759"/>
    </location>
</feature>
<evidence type="ECO:0000259" key="10">
    <source>
        <dbReference type="PROSITE" id="PS50089"/>
    </source>
</evidence>
<feature type="region of interest" description="Disordered" evidence="7">
    <location>
        <begin position="1202"/>
        <end position="1260"/>
    </location>
</feature>
<evidence type="ECO:0000313" key="12">
    <source>
        <dbReference type="Proteomes" id="UP001652661"/>
    </source>
</evidence>
<dbReference type="Gene3D" id="3.30.160.60">
    <property type="entry name" value="Classic Zinc Finger"/>
    <property type="match status" value="1"/>
</dbReference>